<dbReference type="AlphaFoldDB" id="A0A6I5RUX9"/>
<keyword evidence="1" id="KW-0472">Membrane</keyword>
<accession>A0A6I5RUX9</accession>
<evidence type="ECO:0000256" key="1">
    <source>
        <dbReference type="SAM" id="Phobius"/>
    </source>
</evidence>
<dbReference type="EMBL" id="JAAHBT010000403">
    <property type="protein sequence ID" value="NES12024.1"/>
    <property type="molecule type" value="Genomic_DNA"/>
</dbReference>
<protein>
    <submittedName>
        <fullName evidence="2">Uncharacterized protein</fullName>
    </submittedName>
</protein>
<keyword evidence="1" id="KW-0812">Transmembrane</keyword>
<proteinExistence type="predicted"/>
<evidence type="ECO:0000313" key="2">
    <source>
        <dbReference type="EMBL" id="NES12024.1"/>
    </source>
</evidence>
<dbReference type="Proteomes" id="UP000471751">
    <property type="component" value="Unassembled WGS sequence"/>
</dbReference>
<keyword evidence="3" id="KW-1185">Reference proteome</keyword>
<sequence length="63" mass="6890">MKRENRAGGQRHKKIKRHLKYMIGGLSAMASSLALAVSIDIAASFSPDPTTPYGNTFKNTRPT</sequence>
<feature type="transmembrane region" description="Helical" evidence="1">
    <location>
        <begin position="21"/>
        <end position="45"/>
    </location>
</feature>
<keyword evidence="1" id="KW-1133">Transmembrane helix</keyword>
<comment type="caution">
    <text evidence="2">The sequence shown here is derived from an EMBL/GenBank/DDBJ whole genome shotgun (WGS) entry which is preliminary data.</text>
</comment>
<evidence type="ECO:0000313" key="3">
    <source>
        <dbReference type="Proteomes" id="UP000471751"/>
    </source>
</evidence>
<reference evidence="2 3" key="1">
    <citation type="submission" date="2020-02" db="EMBL/GenBank/DDBJ databases">
        <title>Broccoli isolated Pseudomonas sp.</title>
        <authorList>
            <person name="Fujikawa T."/>
            <person name="Sawada H."/>
        </authorList>
    </citation>
    <scope>NUCLEOTIDE SEQUENCE [LARGE SCALE GENOMIC DNA]</scope>
    <source>
        <strain evidence="2 3">JCM 32154</strain>
    </source>
</reference>
<organism evidence="2 3">
    <name type="scientific">Pseudomonas laurentiana</name>
    <dbReference type="NCBI Taxonomy" id="2364649"/>
    <lineage>
        <taxon>Bacteria</taxon>
        <taxon>Pseudomonadati</taxon>
        <taxon>Pseudomonadota</taxon>
        <taxon>Gammaproteobacteria</taxon>
        <taxon>Pseudomonadales</taxon>
        <taxon>Pseudomonadaceae</taxon>
        <taxon>Pseudomonas</taxon>
    </lineage>
</organism>
<gene>
    <name evidence="2" type="ORF">G3O07_23540</name>
</gene>
<name>A0A6I5RUX9_9PSED</name>